<gene>
    <name evidence="3" type="ORF">COY16_03785</name>
</gene>
<organism evidence="3 4">
    <name type="scientific">Candidatus Roizmanbacteria bacterium CG_4_10_14_0_2_um_filter_39_13</name>
    <dbReference type="NCBI Taxonomy" id="1974825"/>
    <lineage>
        <taxon>Bacteria</taxon>
        <taxon>Candidatus Roizmaniibacteriota</taxon>
    </lineage>
</organism>
<accession>A0A2M7TXU1</accession>
<keyword evidence="2" id="KW-0812">Transmembrane</keyword>
<evidence type="ECO:0000313" key="3">
    <source>
        <dbReference type="EMBL" id="PIZ62628.1"/>
    </source>
</evidence>
<feature type="region of interest" description="Disordered" evidence="1">
    <location>
        <begin position="170"/>
        <end position="257"/>
    </location>
</feature>
<comment type="caution">
    <text evidence="3">The sequence shown here is derived from an EMBL/GenBank/DDBJ whole genome shotgun (WGS) entry which is preliminary data.</text>
</comment>
<reference evidence="4" key="1">
    <citation type="submission" date="2017-09" db="EMBL/GenBank/DDBJ databases">
        <title>Depth-based differentiation of microbial function through sediment-hosted aquifers and enrichment of novel symbionts in the deep terrestrial subsurface.</title>
        <authorList>
            <person name="Probst A.J."/>
            <person name="Ladd B."/>
            <person name="Jarett J.K."/>
            <person name="Geller-Mcgrath D.E."/>
            <person name="Sieber C.M.K."/>
            <person name="Emerson J.B."/>
            <person name="Anantharaman K."/>
            <person name="Thomas B.C."/>
            <person name="Malmstrom R."/>
            <person name="Stieglmeier M."/>
            <person name="Klingl A."/>
            <person name="Woyke T."/>
            <person name="Ryan C.M."/>
            <person name="Banfield J.F."/>
        </authorList>
    </citation>
    <scope>NUCLEOTIDE SEQUENCE [LARGE SCALE GENOMIC DNA]</scope>
</reference>
<feature type="compositionally biased region" description="Polar residues" evidence="1">
    <location>
        <begin position="179"/>
        <end position="231"/>
    </location>
</feature>
<keyword evidence="2" id="KW-1133">Transmembrane helix</keyword>
<feature type="transmembrane region" description="Helical" evidence="2">
    <location>
        <begin position="12"/>
        <end position="31"/>
    </location>
</feature>
<proteinExistence type="predicted"/>
<evidence type="ECO:0000313" key="4">
    <source>
        <dbReference type="Proteomes" id="UP000228503"/>
    </source>
</evidence>
<evidence type="ECO:0000256" key="2">
    <source>
        <dbReference type="SAM" id="Phobius"/>
    </source>
</evidence>
<keyword evidence="2" id="KW-0472">Membrane</keyword>
<dbReference type="AlphaFoldDB" id="A0A2M7TXU1"/>
<name>A0A2M7TXU1_9BACT</name>
<protein>
    <submittedName>
        <fullName evidence="3">Uncharacterized protein</fullName>
    </submittedName>
</protein>
<dbReference type="Proteomes" id="UP000228503">
    <property type="component" value="Unassembled WGS sequence"/>
</dbReference>
<sequence>MMKLHEDHKKLIIVIFFGIVSFSVIGMGTLIQNRKNIANSEATSGCFCNDQDKCYPDGCTRKPIKSDGSIDYNRCTQVGGNSPYGQAYDTNSIEVGRYFCLQQPPCCAEMFRSNNPEACCWPEKGYCYPTYCTPETKANNNCGWYWEFHDSATPNGYGCMKGDSPSTMQPVFGLPAIASSGSAPTSTPKPQVTETPQPKSTSTIAPHQPTSTAAPTSPSRPTNTLTPTYRQPTYRVDPNPTSYQPPQVDPTETPNPKPTIHIKSPKELAREVINPENIQKLNSSTKKILDTPKEGLNTIKQADQKLENTANSWIERIRIFIKNLIN</sequence>
<feature type="compositionally biased region" description="Polar residues" evidence="1">
    <location>
        <begin position="239"/>
        <end position="254"/>
    </location>
</feature>
<evidence type="ECO:0000256" key="1">
    <source>
        <dbReference type="SAM" id="MobiDB-lite"/>
    </source>
</evidence>
<dbReference type="EMBL" id="PFOB01000049">
    <property type="protein sequence ID" value="PIZ62628.1"/>
    <property type="molecule type" value="Genomic_DNA"/>
</dbReference>